<sequence length="102" mass="12077">MEHKRFRIRFLEPAEKYLKSLSNAEQARVDADTNAMRNGDDSLVNTKRLKGPIHELIVGNHRITYFTLDTTIYFVRSFRKKSAKTPRNEIEYAEQVYKTLRQ</sequence>
<proteinExistence type="predicted"/>
<dbReference type="Pfam" id="PF05973">
    <property type="entry name" value="Gp49"/>
    <property type="match status" value="1"/>
</dbReference>
<comment type="caution">
    <text evidence="1">The sequence shown here is derived from an EMBL/GenBank/DDBJ whole genome shotgun (WGS) entry which is preliminary data.</text>
</comment>
<evidence type="ECO:0008006" key="3">
    <source>
        <dbReference type="Google" id="ProtNLM"/>
    </source>
</evidence>
<gene>
    <name evidence="1" type="ORF">A3A38_03555</name>
</gene>
<dbReference type="SUPFAM" id="SSF143011">
    <property type="entry name" value="RelE-like"/>
    <property type="match status" value="1"/>
</dbReference>
<name>A0A1F6EGL3_9BACT</name>
<evidence type="ECO:0000313" key="1">
    <source>
        <dbReference type="EMBL" id="OGG72784.1"/>
    </source>
</evidence>
<evidence type="ECO:0000313" key="2">
    <source>
        <dbReference type="Proteomes" id="UP000177306"/>
    </source>
</evidence>
<dbReference type="Proteomes" id="UP000177306">
    <property type="component" value="Unassembled WGS sequence"/>
</dbReference>
<protein>
    <recommendedName>
        <fullName evidence="3">Addiction module toxin RelE</fullName>
    </recommendedName>
</protein>
<dbReference type="AlphaFoldDB" id="A0A1F6EGL3"/>
<dbReference type="InterPro" id="IPR035093">
    <property type="entry name" value="RelE/ParE_toxin_dom_sf"/>
</dbReference>
<dbReference type="EMBL" id="MFLY01000032">
    <property type="protein sequence ID" value="OGG72784.1"/>
    <property type="molecule type" value="Genomic_DNA"/>
</dbReference>
<accession>A0A1F6EGL3</accession>
<reference evidence="1 2" key="1">
    <citation type="journal article" date="2016" name="Nat. Commun.">
        <title>Thousands of microbial genomes shed light on interconnected biogeochemical processes in an aquifer system.</title>
        <authorList>
            <person name="Anantharaman K."/>
            <person name="Brown C.T."/>
            <person name="Hug L.A."/>
            <person name="Sharon I."/>
            <person name="Castelle C.J."/>
            <person name="Probst A.J."/>
            <person name="Thomas B.C."/>
            <person name="Singh A."/>
            <person name="Wilkins M.J."/>
            <person name="Karaoz U."/>
            <person name="Brodie E.L."/>
            <person name="Williams K.H."/>
            <person name="Hubbard S.S."/>
            <person name="Banfield J.F."/>
        </authorList>
    </citation>
    <scope>NUCLEOTIDE SEQUENCE [LARGE SCALE GENOMIC DNA]</scope>
</reference>
<dbReference type="InterPro" id="IPR009241">
    <property type="entry name" value="HigB-like"/>
</dbReference>
<organism evidence="1 2">
    <name type="scientific">Candidatus Kaiserbacteria bacterium RIFCSPLOWO2_01_FULL_53_17</name>
    <dbReference type="NCBI Taxonomy" id="1798511"/>
    <lineage>
        <taxon>Bacteria</taxon>
        <taxon>Candidatus Kaiseribacteriota</taxon>
    </lineage>
</organism>
<dbReference type="Gene3D" id="3.30.2310.20">
    <property type="entry name" value="RelE-like"/>
    <property type="match status" value="1"/>
</dbReference>